<proteinExistence type="predicted"/>
<sequence length="65" mass="6903">MRGEHVEAPVCPLTGEACRGARCAVAVAVAVKRGKDGLVRWVCGLARAGRDDARTVVDVTRRKEG</sequence>
<organism evidence="1 2">
    <name type="scientific">Parafannyhessea umbonata</name>
    <dbReference type="NCBI Taxonomy" id="604330"/>
    <lineage>
        <taxon>Bacteria</taxon>
        <taxon>Bacillati</taxon>
        <taxon>Actinomycetota</taxon>
        <taxon>Coriobacteriia</taxon>
        <taxon>Coriobacteriales</taxon>
        <taxon>Atopobiaceae</taxon>
        <taxon>Parafannyhessea</taxon>
    </lineage>
</organism>
<gene>
    <name evidence="1" type="ORF">SAMN04487824_11740</name>
</gene>
<dbReference type="EMBL" id="FMZL01000017">
    <property type="protein sequence ID" value="SDC48640.1"/>
    <property type="molecule type" value="Genomic_DNA"/>
</dbReference>
<dbReference type="Proteomes" id="UP000198528">
    <property type="component" value="Unassembled WGS sequence"/>
</dbReference>
<name>A0A1G6LZI1_9ACTN</name>
<accession>A0A1G6LZI1</accession>
<keyword evidence="2" id="KW-1185">Reference proteome</keyword>
<evidence type="ECO:0000313" key="2">
    <source>
        <dbReference type="Proteomes" id="UP000198528"/>
    </source>
</evidence>
<evidence type="ECO:0000313" key="1">
    <source>
        <dbReference type="EMBL" id="SDC48640.1"/>
    </source>
</evidence>
<protein>
    <submittedName>
        <fullName evidence="1">Uncharacterized protein</fullName>
    </submittedName>
</protein>
<dbReference type="AlphaFoldDB" id="A0A1G6LZI1"/>
<dbReference type="RefSeq" id="WP_090847074.1">
    <property type="nucleotide sequence ID" value="NZ_FMZL01000017.1"/>
</dbReference>
<reference evidence="2" key="1">
    <citation type="submission" date="2016-10" db="EMBL/GenBank/DDBJ databases">
        <authorList>
            <person name="Varghese N."/>
            <person name="Submissions S."/>
        </authorList>
    </citation>
    <scope>NUCLEOTIDE SEQUENCE [LARGE SCALE GENOMIC DNA]</scope>
    <source>
        <strain evidence="2">DSM 22619</strain>
    </source>
</reference>